<evidence type="ECO:0000256" key="1">
    <source>
        <dbReference type="SAM" id="SignalP"/>
    </source>
</evidence>
<feature type="domain" description="Alginate export" evidence="2">
    <location>
        <begin position="57"/>
        <end position="443"/>
    </location>
</feature>
<dbReference type="Pfam" id="PF13372">
    <property type="entry name" value="Alginate_exp"/>
    <property type="match status" value="1"/>
</dbReference>
<evidence type="ECO:0000313" key="3">
    <source>
        <dbReference type="EMBL" id="MDR6533778.1"/>
    </source>
</evidence>
<dbReference type="InterPro" id="IPR025388">
    <property type="entry name" value="Alginate_export_dom"/>
</dbReference>
<dbReference type="InterPro" id="IPR053728">
    <property type="entry name" value="Alginate_Permeability_Chnl"/>
</dbReference>
<keyword evidence="4" id="KW-1185">Reference proteome</keyword>
<feature type="signal peptide" evidence="1">
    <location>
        <begin position="1"/>
        <end position="20"/>
    </location>
</feature>
<dbReference type="Proteomes" id="UP001262754">
    <property type="component" value="Unassembled WGS sequence"/>
</dbReference>
<comment type="caution">
    <text evidence="3">The sequence shown here is derived from an EMBL/GenBank/DDBJ whole genome shotgun (WGS) entry which is preliminary data.</text>
</comment>
<gene>
    <name evidence="3" type="ORF">J2800_004548</name>
</gene>
<evidence type="ECO:0000259" key="2">
    <source>
        <dbReference type="Pfam" id="PF13372"/>
    </source>
</evidence>
<accession>A0ABU1N5R1</accession>
<reference evidence="3 4" key="1">
    <citation type="submission" date="2023-07" db="EMBL/GenBank/DDBJ databases">
        <title>Sorghum-associated microbial communities from plants grown in Nebraska, USA.</title>
        <authorList>
            <person name="Schachtman D."/>
        </authorList>
    </citation>
    <scope>NUCLEOTIDE SEQUENCE [LARGE SCALE GENOMIC DNA]</scope>
    <source>
        <strain evidence="3 4">DS2154</strain>
    </source>
</reference>
<proteinExistence type="predicted"/>
<protein>
    <recommendedName>
        <fullName evidence="2">Alginate export domain-containing protein</fullName>
    </recommendedName>
</protein>
<feature type="chain" id="PRO_5046510468" description="Alginate export domain-containing protein" evidence="1">
    <location>
        <begin position="21"/>
        <end position="450"/>
    </location>
</feature>
<dbReference type="RefSeq" id="WP_310034728.1">
    <property type="nucleotide sequence ID" value="NZ_JAVDRL010000014.1"/>
</dbReference>
<keyword evidence="1" id="KW-0732">Signal</keyword>
<dbReference type="SUPFAM" id="SSF56935">
    <property type="entry name" value="Porins"/>
    <property type="match status" value="1"/>
</dbReference>
<organism evidence="3 4">
    <name type="scientific">Caulobacter rhizosphaerae</name>
    <dbReference type="NCBI Taxonomy" id="2010972"/>
    <lineage>
        <taxon>Bacteria</taxon>
        <taxon>Pseudomonadati</taxon>
        <taxon>Pseudomonadota</taxon>
        <taxon>Alphaproteobacteria</taxon>
        <taxon>Caulobacterales</taxon>
        <taxon>Caulobacteraceae</taxon>
        <taxon>Caulobacter</taxon>
    </lineage>
</organism>
<sequence>MNLAATALVAILASASAAQAAEAFKPIRSDETYAYLAAADRTGLDVLRYIPVGGDAYLTLGGEARLRIDAIDAPRFGFAGEPADTYGLVRGLFSADLHLNDRVRVYGELGWHRDVGKSDAPALTDRDGLDAQVGFIDVTPDADRLWRLRLGRQELMLSPTQRFVSVREGPNIRQSFDGLRVTRQTKGLRLDAFYVTPVTIARGAFNDPSNRAQHFYGVYAAGRLASHLNLDVYALELERDGARFGAVTGDERRRSLGARLAGQVGAIDFEAEGMIQRGGFAGQRIRAWGGSVGGGYTLAAPWKPRIGLRLDAGSGDKDPNDGRLQTFNPLFPKGAYFNESSLTSWSNLMAIRPSLGLSPTKAISLEVSYLDRARQTGGDAVYLQPSVVLPGSLGSRAKAVGHALQADASWQATRNVKLQVEALHQEVDAAVKAAGGRDGDFVMAIVQYRF</sequence>
<dbReference type="EMBL" id="JAVDRL010000014">
    <property type="protein sequence ID" value="MDR6533778.1"/>
    <property type="molecule type" value="Genomic_DNA"/>
</dbReference>
<name>A0ABU1N5R1_9CAUL</name>
<evidence type="ECO:0000313" key="4">
    <source>
        <dbReference type="Proteomes" id="UP001262754"/>
    </source>
</evidence>
<dbReference type="Gene3D" id="2.40.160.100">
    <property type="match status" value="1"/>
</dbReference>